<keyword evidence="8" id="KW-0325">Glycoprotein</keyword>
<reference evidence="12 13" key="1">
    <citation type="submission" date="2015-01" db="EMBL/GenBank/DDBJ databases">
        <title>Genome of allotetraploid Gossypium barbadense reveals genomic plasticity and fiber elongation in cotton evolution.</title>
        <authorList>
            <person name="Chen X."/>
            <person name="Liu X."/>
            <person name="Zhao B."/>
            <person name="Zheng H."/>
            <person name="Hu Y."/>
            <person name="Lu G."/>
            <person name="Yang C."/>
            <person name="Chen J."/>
            <person name="Shan C."/>
            <person name="Zhang L."/>
            <person name="Zhou Y."/>
            <person name="Wang L."/>
            <person name="Guo W."/>
            <person name="Bai Y."/>
            <person name="Ruan J."/>
            <person name="Shangguan X."/>
            <person name="Mao Y."/>
            <person name="Jiang J."/>
            <person name="Zhu Y."/>
            <person name="Lei J."/>
            <person name="Kang H."/>
            <person name="Chen S."/>
            <person name="He X."/>
            <person name="Wang R."/>
            <person name="Wang Y."/>
            <person name="Chen J."/>
            <person name="Wang L."/>
            <person name="Yu S."/>
            <person name="Wang B."/>
            <person name="Wei J."/>
            <person name="Song S."/>
            <person name="Lu X."/>
            <person name="Gao Z."/>
            <person name="Gu W."/>
            <person name="Deng X."/>
            <person name="Ma D."/>
            <person name="Wang S."/>
            <person name="Liang W."/>
            <person name="Fang L."/>
            <person name="Cai C."/>
            <person name="Zhu X."/>
            <person name="Zhou B."/>
            <person name="Zhang Y."/>
            <person name="Chen Z."/>
            <person name="Xu S."/>
            <person name="Zhu R."/>
            <person name="Wang S."/>
            <person name="Zhang T."/>
            <person name="Zhao G."/>
        </authorList>
    </citation>
    <scope>NUCLEOTIDE SEQUENCE [LARGE SCALE GENOMIC DNA]</scope>
    <source>
        <strain evidence="13">cv. Xinhai21</strain>
        <tissue evidence="12">Leaf</tissue>
    </source>
</reference>
<dbReference type="SUPFAM" id="SSF53822">
    <property type="entry name" value="Periplasmic binding protein-like I"/>
    <property type="match status" value="1"/>
</dbReference>
<gene>
    <name evidence="12" type="ORF">GOBAR_AA27610</name>
</gene>
<comment type="subcellular location">
    <subcellularLocation>
        <location evidence="1">Membrane</location>
        <topology evidence="1">Multi-pass membrane protein</topology>
    </subcellularLocation>
</comment>
<evidence type="ECO:0000256" key="5">
    <source>
        <dbReference type="ARBA" id="ARBA00023065"/>
    </source>
</evidence>
<dbReference type="Gene3D" id="3.40.190.10">
    <property type="entry name" value="Periplasmic binding protein-like II"/>
    <property type="match status" value="1"/>
</dbReference>
<evidence type="ECO:0000259" key="11">
    <source>
        <dbReference type="SMART" id="SM00079"/>
    </source>
</evidence>
<evidence type="ECO:0000256" key="10">
    <source>
        <dbReference type="ARBA" id="ARBA00023303"/>
    </source>
</evidence>
<keyword evidence="9" id="KW-1071">Ligand-gated ion channel</keyword>
<keyword evidence="3" id="KW-0812">Transmembrane</keyword>
<evidence type="ECO:0000256" key="8">
    <source>
        <dbReference type="ARBA" id="ARBA00023180"/>
    </source>
</evidence>
<evidence type="ECO:0000256" key="7">
    <source>
        <dbReference type="ARBA" id="ARBA00023170"/>
    </source>
</evidence>
<name>A0A2P5WPP7_GOSBA</name>
<dbReference type="AlphaFoldDB" id="A0A2P5WPP7"/>
<keyword evidence="10" id="KW-0407">Ion channel</keyword>
<dbReference type="CDD" id="cd13686">
    <property type="entry name" value="GluR_Plant"/>
    <property type="match status" value="1"/>
</dbReference>
<dbReference type="OrthoDB" id="5984008at2759"/>
<evidence type="ECO:0000313" key="12">
    <source>
        <dbReference type="EMBL" id="PPR93067.1"/>
    </source>
</evidence>
<keyword evidence="4" id="KW-1133">Transmembrane helix</keyword>
<sequence>MTKLGSSRCTKIKLLEAKFLAEFANQTKIPVISISAPFGSFSEVKGIAAFIELHKWENIILIHEDDHNGKFWGNFFEEINFQITYKSTMAASSKDDQIIEELHRLKAMETSVFVVHVEPVLASRIFVHAKRLGMVSQGYAWIVTSKSMNHLHNLIDRSSMQGFIGIEGERRVGFWTPTGKFTNKLSHGFAHGRHLFSSSTIDEDLETIMWPGGISTIPKGRMMQMSSKILRIGVTLKNGFPQLLKVDHDLQTNFTIVSGFCIDVFRAAMAGLNYQMSYEFIPFKDNSQNSGETNNNLVYEVYLQKYDAAVEDITITANRSLYLDFTFPFTDMGNSSSTSIWLTSPEEYANALPKGSKNGGVSAIIDEIPYIKIFLEKYPARYSMIGPVMPTTNGLGFGSTMAHDISKEIAKLREDGRLQMLENSWLTIPTTNFDSGDTSNTMNPLTRGDFQGLFLINEPFQL</sequence>
<dbReference type="Pfam" id="PF01094">
    <property type="entry name" value="ANF_receptor"/>
    <property type="match status" value="1"/>
</dbReference>
<dbReference type="EMBL" id="KZ666886">
    <property type="protein sequence ID" value="PPR93067.1"/>
    <property type="molecule type" value="Genomic_DNA"/>
</dbReference>
<dbReference type="Pfam" id="PF10613">
    <property type="entry name" value="Lig_chan-Glu_bd"/>
    <property type="match status" value="1"/>
</dbReference>
<evidence type="ECO:0000256" key="3">
    <source>
        <dbReference type="ARBA" id="ARBA00022692"/>
    </source>
</evidence>
<dbReference type="GO" id="GO:0015276">
    <property type="term" value="F:ligand-gated monoatomic ion channel activity"/>
    <property type="evidence" value="ECO:0007669"/>
    <property type="project" value="InterPro"/>
</dbReference>
<evidence type="ECO:0000256" key="1">
    <source>
        <dbReference type="ARBA" id="ARBA00004141"/>
    </source>
</evidence>
<evidence type="ECO:0000256" key="2">
    <source>
        <dbReference type="ARBA" id="ARBA00022448"/>
    </source>
</evidence>
<dbReference type="Proteomes" id="UP000239757">
    <property type="component" value="Unassembled WGS sequence"/>
</dbReference>
<dbReference type="SUPFAM" id="SSF53850">
    <property type="entry name" value="Periplasmic binding protein-like II"/>
    <property type="match status" value="1"/>
</dbReference>
<keyword evidence="2" id="KW-0813">Transport</keyword>
<keyword evidence="7" id="KW-0675">Receptor</keyword>
<organism evidence="12 13">
    <name type="scientific">Gossypium barbadense</name>
    <name type="common">Sea Island cotton</name>
    <name type="synonym">Hibiscus barbadensis</name>
    <dbReference type="NCBI Taxonomy" id="3634"/>
    <lineage>
        <taxon>Eukaryota</taxon>
        <taxon>Viridiplantae</taxon>
        <taxon>Streptophyta</taxon>
        <taxon>Embryophyta</taxon>
        <taxon>Tracheophyta</taxon>
        <taxon>Spermatophyta</taxon>
        <taxon>Magnoliopsida</taxon>
        <taxon>eudicotyledons</taxon>
        <taxon>Gunneridae</taxon>
        <taxon>Pentapetalae</taxon>
        <taxon>rosids</taxon>
        <taxon>malvids</taxon>
        <taxon>Malvales</taxon>
        <taxon>Malvaceae</taxon>
        <taxon>Malvoideae</taxon>
        <taxon>Gossypium</taxon>
    </lineage>
</organism>
<dbReference type="SMART" id="SM00079">
    <property type="entry name" value="PBPe"/>
    <property type="match status" value="1"/>
</dbReference>
<evidence type="ECO:0000256" key="4">
    <source>
        <dbReference type="ARBA" id="ARBA00022989"/>
    </source>
</evidence>
<proteinExistence type="predicted"/>
<evidence type="ECO:0000313" key="13">
    <source>
        <dbReference type="Proteomes" id="UP000239757"/>
    </source>
</evidence>
<evidence type="ECO:0000256" key="9">
    <source>
        <dbReference type="ARBA" id="ARBA00023286"/>
    </source>
</evidence>
<dbReference type="PANTHER" id="PTHR18966">
    <property type="entry name" value="IONOTROPIC GLUTAMATE RECEPTOR"/>
    <property type="match status" value="1"/>
</dbReference>
<protein>
    <recommendedName>
        <fullName evidence="11">Ionotropic glutamate receptor C-terminal domain-containing protein</fullName>
    </recommendedName>
</protein>
<dbReference type="Gene3D" id="3.40.50.2300">
    <property type="match status" value="1"/>
</dbReference>
<dbReference type="InterPro" id="IPR001828">
    <property type="entry name" value="ANF_lig-bd_rcpt"/>
</dbReference>
<feature type="domain" description="Ionotropic glutamate receptor C-terminal" evidence="11">
    <location>
        <begin position="231"/>
        <end position="428"/>
    </location>
</feature>
<dbReference type="InterPro" id="IPR019594">
    <property type="entry name" value="Glu/Gly-bd"/>
</dbReference>
<keyword evidence="5" id="KW-0406">Ion transport</keyword>
<accession>A0A2P5WPP7</accession>
<dbReference type="InterPro" id="IPR001320">
    <property type="entry name" value="Iontro_rcpt_C"/>
</dbReference>
<keyword evidence="6" id="KW-0472">Membrane</keyword>
<dbReference type="GO" id="GO:0016020">
    <property type="term" value="C:membrane"/>
    <property type="evidence" value="ECO:0007669"/>
    <property type="project" value="UniProtKB-SubCell"/>
</dbReference>
<dbReference type="InterPro" id="IPR028082">
    <property type="entry name" value="Peripla_BP_I"/>
</dbReference>
<dbReference type="InterPro" id="IPR015683">
    <property type="entry name" value="Ionotropic_Glu_rcpt"/>
</dbReference>
<evidence type="ECO:0000256" key="6">
    <source>
        <dbReference type="ARBA" id="ARBA00023136"/>
    </source>
</evidence>